<accession>A0ABW7NEI5</accession>
<evidence type="ECO:0000313" key="3">
    <source>
        <dbReference type="Proteomes" id="UP001610063"/>
    </source>
</evidence>
<evidence type="ECO:0008006" key="4">
    <source>
        <dbReference type="Google" id="ProtNLM"/>
    </source>
</evidence>
<evidence type="ECO:0000313" key="2">
    <source>
        <dbReference type="EMBL" id="MFH6986035.1"/>
    </source>
</evidence>
<protein>
    <recommendedName>
        <fullName evidence="4">Type II secretion system protein</fullName>
    </recommendedName>
</protein>
<reference evidence="2 3" key="1">
    <citation type="journal article" date="2013" name="Int. J. Syst. Evol. Microbiol.">
        <title>Marinoscillum luteum sp. nov., isolated from marine sediment.</title>
        <authorList>
            <person name="Cha I.T."/>
            <person name="Park S.J."/>
            <person name="Kim S.J."/>
            <person name="Kim J.G."/>
            <person name="Jung M.Y."/>
            <person name="Shin K.S."/>
            <person name="Kwon K.K."/>
            <person name="Yang S.H."/>
            <person name="Seo Y.S."/>
            <person name="Rhee S.K."/>
        </authorList>
    </citation>
    <scope>NUCLEOTIDE SEQUENCE [LARGE SCALE GENOMIC DNA]</scope>
    <source>
        <strain evidence="2 3">KCTC 23939</strain>
    </source>
</reference>
<name>A0ABW7NEI5_9BACT</name>
<keyword evidence="1" id="KW-0472">Membrane</keyword>
<organism evidence="2 3">
    <name type="scientific">Marinoscillum luteum</name>
    <dbReference type="NCBI Taxonomy" id="861051"/>
    <lineage>
        <taxon>Bacteria</taxon>
        <taxon>Pseudomonadati</taxon>
        <taxon>Bacteroidota</taxon>
        <taxon>Cytophagia</taxon>
        <taxon>Cytophagales</taxon>
        <taxon>Reichenbachiellaceae</taxon>
        <taxon>Marinoscillum</taxon>
    </lineage>
</organism>
<evidence type="ECO:0000256" key="1">
    <source>
        <dbReference type="SAM" id="Phobius"/>
    </source>
</evidence>
<dbReference type="RefSeq" id="WP_395419521.1">
    <property type="nucleotide sequence ID" value="NZ_JBIPKE010000020.1"/>
</dbReference>
<feature type="transmembrane region" description="Helical" evidence="1">
    <location>
        <begin position="12"/>
        <end position="33"/>
    </location>
</feature>
<gene>
    <name evidence="2" type="ORF">ACHKAR_21450</name>
</gene>
<comment type="caution">
    <text evidence="2">The sequence shown here is derived from an EMBL/GenBank/DDBJ whole genome shotgun (WGS) entry which is preliminary data.</text>
</comment>
<sequence length="113" mass="12754">MRLKAYTIIEGIVSMVLLSILLSIAVIVSFNLYRSFPARRELALKNQVTQQLDSLVAIKQIRPLTFSKDHLSLSYEVRDFQGFDLIKIGSCIGQDSTGLKEQASTIFYVPKED</sequence>
<dbReference type="Proteomes" id="UP001610063">
    <property type="component" value="Unassembled WGS sequence"/>
</dbReference>
<keyword evidence="1" id="KW-1133">Transmembrane helix</keyword>
<keyword evidence="1" id="KW-0812">Transmembrane</keyword>
<dbReference type="EMBL" id="JBIPKE010000020">
    <property type="protein sequence ID" value="MFH6986035.1"/>
    <property type="molecule type" value="Genomic_DNA"/>
</dbReference>
<proteinExistence type="predicted"/>
<keyword evidence="3" id="KW-1185">Reference proteome</keyword>